<dbReference type="PANTHER" id="PTHR43214">
    <property type="entry name" value="TWO-COMPONENT RESPONSE REGULATOR"/>
    <property type="match status" value="1"/>
</dbReference>
<feature type="domain" description="HTH luxR-type" evidence="6">
    <location>
        <begin position="160"/>
        <end position="225"/>
    </location>
</feature>
<keyword evidence="3 8" id="KW-0238">DNA-binding</keyword>
<dbReference type="PROSITE" id="PS50043">
    <property type="entry name" value="HTH_LUXR_2"/>
    <property type="match status" value="1"/>
</dbReference>
<evidence type="ECO:0000259" key="7">
    <source>
        <dbReference type="PROSITE" id="PS50110"/>
    </source>
</evidence>
<dbReference type="InterPro" id="IPR011006">
    <property type="entry name" value="CheY-like_superfamily"/>
</dbReference>
<dbReference type="SMART" id="SM00448">
    <property type="entry name" value="REC"/>
    <property type="match status" value="1"/>
</dbReference>
<dbReference type="AlphaFoldDB" id="A0A246RGD3"/>
<dbReference type="OrthoDB" id="9808843at2"/>
<dbReference type="PANTHER" id="PTHR43214:SF24">
    <property type="entry name" value="TRANSCRIPTIONAL REGULATORY PROTEIN NARL-RELATED"/>
    <property type="match status" value="1"/>
</dbReference>
<dbReference type="Proteomes" id="UP000197174">
    <property type="component" value="Unassembled WGS sequence"/>
</dbReference>
<dbReference type="GO" id="GO:0000160">
    <property type="term" value="P:phosphorelay signal transduction system"/>
    <property type="evidence" value="ECO:0007669"/>
    <property type="project" value="InterPro"/>
</dbReference>
<dbReference type="EMBL" id="MZMV01000051">
    <property type="protein sequence ID" value="OWV02768.1"/>
    <property type="molecule type" value="Genomic_DNA"/>
</dbReference>
<sequence length="234" mass="24839">MADRPPEADGPAVRVVVVDDQPLLRDAFAAMLDAEPGITVVGTGADGESALRLARGLRPDVLVMDIRMPRVDGIEATRLITANPELAATRVLILSTFGLDEYVAAALHAGASGFLLKDGPSEDLVRAIRSVAAGEAVLSPQVTRRLIDSFGHLLGRARPEPPALSRLTPRERQVLGLVAAGLTNMEIAQELRVGERTVKTHIGAIFAKLGLRDRVQAVIFAYEHGLVAGRTPPG</sequence>
<dbReference type="InterPro" id="IPR058245">
    <property type="entry name" value="NreC/VraR/RcsB-like_REC"/>
</dbReference>
<dbReference type="InterPro" id="IPR000792">
    <property type="entry name" value="Tscrpt_reg_LuxR_C"/>
</dbReference>
<dbReference type="InterPro" id="IPR001789">
    <property type="entry name" value="Sig_transdc_resp-reg_receiver"/>
</dbReference>
<dbReference type="Pfam" id="PF00196">
    <property type="entry name" value="GerE"/>
    <property type="match status" value="1"/>
</dbReference>
<dbReference type="PROSITE" id="PS00622">
    <property type="entry name" value="HTH_LUXR_1"/>
    <property type="match status" value="1"/>
</dbReference>
<feature type="domain" description="Response regulatory" evidence="7">
    <location>
        <begin position="14"/>
        <end position="132"/>
    </location>
</feature>
<evidence type="ECO:0000256" key="5">
    <source>
        <dbReference type="PROSITE-ProRule" id="PRU00169"/>
    </source>
</evidence>
<comment type="caution">
    <text evidence="8">The sequence shown here is derived from an EMBL/GenBank/DDBJ whole genome shotgun (WGS) entry which is preliminary data.</text>
</comment>
<evidence type="ECO:0000259" key="6">
    <source>
        <dbReference type="PROSITE" id="PS50043"/>
    </source>
</evidence>
<evidence type="ECO:0000313" key="9">
    <source>
        <dbReference type="Proteomes" id="UP000197174"/>
    </source>
</evidence>
<dbReference type="SUPFAM" id="SSF46894">
    <property type="entry name" value="C-terminal effector domain of the bipartite response regulators"/>
    <property type="match status" value="1"/>
</dbReference>
<dbReference type="GO" id="GO:0006355">
    <property type="term" value="P:regulation of DNA-templated transcription"/>
    <property type="evidence" value="ECO:0007669"/>
    <property type="project" value="InterPro"/>
</dbReference>
<keyword evidence="2" id="KW-0805">Transcription regulation</keyword>
<dbReference type="CDD" id="cd06170">
    <property type="entry name" value="LuxR_C_like"/>
    <property type="match status" value="1"/>
</dbReference>
<evidence type="ECO:0000256" key="2">
    <source>
        <dbReference type="ARBA" id="ARBA00023015"/>
    </source>
</evidence>
<dbReference type="SUPFAM" id="SSF52172">
    <property type="entry name" value="CheY-like"/>
    <property type="match status" value="1"/>
</dbReference>
<dbReference type="InterPro" id="IPR016032">
    <property type="entry name" value="Sig_transdc_resp-reg_C-effctor"/>
</dbReference>
<protein>
    <submittedName>
        <fullName evidence="8">DNA-binding response regulator</fullName>
    </submittedName>
</protein>
<accession>A0A246RGD3</accession>
<dbReference type="Gene3D" id="3.40.50.2300">
    <property type="match status" value="1"/>
</dbReference>
<dbReference type="CDD" id="cd17535">
    <property type="entry name" value="REC_NarL-like"/>
    <property type="match status" value="1"/>
</dbReference>
<keyword evidence="1 5" id="KW-0597">Phosphoprotein</keyword>
<dbReference type="SMART" id="SM00421">
    <property type="entry name" value="HTH_LUXR"/>
    <property type="match status" value="1"/>
</dbReference>
<organism evidence="8 9">
    <name type="scientific">Micromonospora wenchangensis</name>
    <dbReference type="NCBI Taxonomy" id="1185415"/>
    <lineage>
        <taxon>Bacteria</taxon>
        <taxon>Bacillati</taxon>
        <taxon>Actinomycetota</taxon>
        <taxon>Actinomycetes</taxon>
        <taxon>Micromonosporales</taxon>
        <taxon>Micromonosporaceae</taxon>
        <taxon>Micromonospora</taxon>
    </lineage>
</organism>
<evidence type="ECO:0000256" key="3">
    <source>
        <dbReference type="ARBA" id="ARBA00023125"/>
    </source>
</evidence>
<name>A0A246RGD3_9ACTN</name>
<evidence type="ECO:0000256" key="4">
    <source>
        <dbReference type="ARBA" id="ARBA00023163"/>
    </source>
</evidence>
<feature type="modified residue" description="4-aspartylphosphate" evidence="5">
    <location>
        <position position="65"/>
    </location>
</feature>
<evidence type="ECO:0000256" key="1">
    <source>
        <dbReference type="ARBA" id="ARBA00022553"/>
    </source>
</evidence>
<dbReference type="GO" id="GO:0003677">
    <property type="term" value="F:DNA binding"/>
    <property type="evidence" value="ECO:0007669"/>
    <property type="project" value="UniProtKB-KW"/>
</dbReference>
<dbReference type="InterPro" id="IPR039420">
    <property type="entry name" value="WalR-like"/>
</dbReference>
<dbReference type="PROSITE" id="PS50110">
    <property type="entry name" value="RESPONSE_REGULATORY"/>
    <property type="match status" value="1"/>
</dbReference>
<reference evidence="8 9" key="1">
    <citation type="submission" date="2017-03" db="EMBL/GenBank/DDBJ databases">
        <title>Whole genome sequence of Micromonospora wenchangensis, isolated from mangrove soil.</title>
        <authorList>
            <person name="Yang H."/>
        </authorList>
    </citation>
    <scope>NUCLEOTIDE SEQUENCE [LARGE SCALE GENOMIC DNA]</scope>
    <source>
        <strain evidence="8 9">CCTCC AA 2012002</strain>
    </source>
</reference>
<dbReference type="PRINTS" id="PR00038">
    <property type="entry name" value="HTHLUXR"/>
</dbReference>
<keyword evidence="4" id="KW-0804">Transcription</keyword>
<dbReference type="RefSeq" id="WP_088646329.1">
    <property type="nucleotide sequence ID" value="NZ_JBFAMK010000010.1"/>
</dbReference>
<proteinExistence type="predicted"/>
<evidence type="ECO:0000313" key="8">
    <source>
        <dbReference type="EMBL" id="OWV02768.1"/>
    </source>
</evidence>
<keyword evidence="9" id="KW-1185">Reference proteome</keyword>
<gene>
    <name evidence="8" type="ORF">B5D80_24740</name>
</gene>
<dbReference type="Pfam" id="PF00072">
    <property type="entry name" value="Response_reg"/>
    <property type="match status" value="1"/>
</dbReference>